<keyword evidence="12" id="KW-1185">Reference proteome</keyword>
<feature type="region of interest" description="Disordered" evidence="10">
    <location>
        <begin position="190"/>
        <end position="220"/>
    </location>
</feature>
<dbReference type="InterPro" id="IPR000408">
    <property type="entry name" value="Reg_chr_condens"/>
</dbReference>
<dbReference type="SUPFAM" id="SSF51126">
    <property type="entry name" value="Pectin lyase-like"/>
    <property type="match status" value="1"/>
</dbReference>
<evidence type="ECO:0000256" key="5">
    <source>
        <dbReference type="ARBA" id="ARBA00022801"/>
    </source>
</evidence>
<dbReference type="InterPro" id="IPR012334">
    <property type="entry name" value="Pectin_lyas_fold"/>
</dbReference>
<reference evidence="11" key="1">
    <citation type="submission" date="2022-08" db="EMBL/GenBank/DDBJ databases">
        <authorList>
            <person name="Gutierrez-Valencia J."/>
        </authorList>
    </citation>
    <scope>NUCLEOTIDE SEQUENCE</scope>
</reference>
<comment type="subcellular location">
    <subcellularLocation>
        <location evidence="1">Secreted</location>
        <location evidence="1">Cell wall</location>
    </subcellularLocation>
</comment>
<keyword evidence="5 9" id="KW-0378">Hydrolase</keyword>
<dbReference type="PROSITE" id="PS00502">
    <property type="entry name" value="POLYGALACTURONASE"/>
    <property type="match status" value="1"/>
</dbReference>
<dbReference type="GO" id="GO:0004650">
    <property type="term" value="F:polygalacturonase activity"/>
    <property type="evidence" value="ECO:0007669"/>
    <property type="project" value="InterPro"/>
</dbReference>
<dbReference type="AlphaFoldDB" id="A0AAV0NPK3"/>
<dbReference type="Proteomes" id="UP001154282">
    <property type="component" value="Unassembled WGS sequence"/>
</dbReference>
<dbReference type="EMBL" id="CAMGYJ010000008">
    <property type="protein sequence ID" value="CAI0460494.1"/>
    <property type="molecule type" value="Genomic_DNA"/>
</dbReference>
<sequence length="234" mass="25715">MGTSPNIDGIHIEKSTFVSVLNSTISTGDDDISMSPGARNVWIERVACGPGHGISIGSLGWKLQEPSIQNVTVKRVHFVETTNGLRIKTWARPSLGFVTNVLFQHVLFDSVKNSILIDQNYCPGGRHCPRQGHQLTYVGGARDDKEATATYSSPFLPFLLLPTSSIKPKRNRTWSPLRFPPWSSGLGIGKRLREERKKRKEHGGESGSIGESRIQIGDGEDWTTSVMTTTIMAG</sequence>
<feature type="compositionally biased region" description="Low complexity" evidence="10">
    <location>
        <begin position="208"/>
        <end position="217"/>
    </location>
</feature>
<dbReference type="Gene3D" id="2.160.20.10">
    <property type="entry name" value="Single-stranded right-handed beta-helix, Pectin lyase-like"/>
    <property type="match status" value="1"/>
</dbReference>
<evidence type="ECO:0008006" key="13">
    <source>
        <dbReference type="Google" id="ProtNLM"/>
    </source>
</evidence>
<dbReference type="GO" id="GO:0005975">
    <property type="term" value="P:carbohydrate metabolic process"/>
    <property type="evidence" value="ECO:0007669"/>
    <property type="project" value="InterPro"/>
</dbReference>
<evidence type="ECO:0000313" key="11">
    <source>
        <dbReference type="EMBL" id="CAI0460494.1"/>
    </source>
</evidence>
<keyword evidence="6 9" id="KW-0326">Glycosidase</keyword>
<gene>
    <name evidence="11" type="ORF">LITE_LOCUS34490</name>
</gene>
<dbReference type="InterPro" id="IPR011050">
    <property type="entry name" value="Pectin_lyase_fold/virulence"/>
</dbReference>
<organism evidence="11 12">
    <name type="scientific">Linum tenue</name>
    <dbReference type="NCBI Taxonomy" id="586396"/>
    <lineage>
        <taxon>Eukaryota</taxon>
        <taxon>Viridiplantae</taxon>
        <taxon>Streptophyta</taxon>
        <taxon>Embryophyta</taxon>
        <taxon>Tracheophyta</taxon>
        <taxon>Spermatophyta</taxon>
        <taxon>Magnoliopsida</taxon>
        <taxon>eudicotyledons</taxon>
        <taxon>Gunneridae</taxon>
        <taxon>Pentapetalae</taxon>
        <taxon>rosids</taxon>
        <taxon>fabids</taxon>
        <taxon>Malpighiales</taxon>
        <taxon>Linaceae</taxon>
        <taxon>Linum</taxon>
    </lineage>
</organism>
<dbReference type="PANTHER" id="PTHR31375">
    <property type="match status" value="1"/>
</dbReference>
<keyword evidence="4" id="KW-0964">Secreted</keyword>
<evidence type="ECO:0000256" key="7">
    <source>
        <dbReference type="ARBA" id="ARBA00023316"/>
    </source>
</evidence>
<dbReference type="PROSITE" id="PS00626">
    <property type="entry name" value="RCC1_2"/>
    <property type="match status" value="1"/>
</dbReference>
<protein>
    <recommendedName>
        <fullName evidence="13">Polygalacturonase</fullName>
    </recommendedName>
</protein>
<comment type="caution">
    <text evidence="11">The sequence shown here is derived from an EMBL/GenBank/DDBJ whole genome shotgun (WGS) entry which is preliminary data.</text>
</comment>
<evidence type="ECO:0000256" key="3">
    <source>
        <dbReference type="ARBA" id="ARBA00022512"/>
    </source>
</evidence>
<evidence type="ECO:0000256" key="4">
    <source>
        <dbReference type="ARBA" id="ARBA00022525"/>
    </source>
</evidence>
<dbReference type="GO" id="GO:0071555">
    <property type="term" value="P:cell wall organization"/>
    <property type="evidence" value="ECO:0007669"/>
    <property type="project" value="UniProtKB-KW"/>
</dbReference>
<dbReference type="Pfam" id="PF00295">
    <property type="entry name" value="Glyco_hydro_28"/>
    <property type="match status" value="1"/>
</dbReference>
<accession>A0AAV0NPK3</accession>
<evidence type="ECO:0000256" key="1">
    <source>
        <dbReference type="ARBA" id="ARBA00004191"/>
    </source>
</evidence>
<proteinExistence type="inferred from homology"/>
<keyword evidence="3" id="KW-0134">Cell wall</keyword>
<dbReference type="InterPro" id="IPR000743">
    <property type="entry name" value="Glyco_hydro_28"/>
</dbReference>
<evidence type="ECO:0000256" key="2">
    <source>
        <dbReference type="ARBA" id="ARBA00008834"/>
    </source>
</evidence>
<feature type="active site" evidence="8">
    <location>
        <position position="52"/>
    </location>
</feature>
<evidence type="ECO:0000256" key="10">
    <source>
        <dbReference type="SAM" id="MobiDB-lite"/>
    </source>
</evidence>
<evidence type="ECO:0000313" key="12">
    <source>
        <dbReference type="Proteomes" id="UP001154282"/>
    </source>
</evidence>
<comment type="similarity">
    <text evidence="2 9">Belongs to the glycosyl hydrolase 28 family.</text>
</comment>
<keyword evidence="7" id="KW-0961">Cell wall biogenesis/degradation</keyword>
<name>A0AAV0NPK3_9ROSI</name>
<evidence type="ECO:0000256" key="8">
    <source>
        <dbReference type="PROSITE-ProRule" id="PRU10052"/>
    </source>
</evidence>
<evidence type="ECO:0000256" key="6">
    <source>
        <dbReference type="ARBA" id="ARBA00023295"/>
    </source>
</evidence>
<evidence type="ECO:0000256" key="9">
    <source>
        <dbReference type="RuleBase" id="RU361169"/>
    </source>
</evidence>